<proteinExistence type="predicted"/>
<dbReference type="Proteomes" id="UP001529510">
    <property type="component" value="Unassembled WGS sequence"/>
</dbReference>
<feature type="region of interest" description="Disordered" evidence="1">
    <location>
        <begin position="1"/>
        <end position="52"/>
    </location>
</feature>
<comment type="caution">
    <text evidence="2">The sequence shown here is derived from an EMBL/GenBank/DDBJ whole genome shotgun (WGS) entry which is preliminary data.</text>
</comment>
<dbReference type="AlphaFoldDB" id="A0ABD0NV83"/>
<feature type="non-terminal residue" evidence="2">
    <location>
        <position position="1"/>
    </location>
</feature>
<protein>
    <submittedName>
        <fullName evidence="2">Uncharacterized protein</fullName>
    </submittedName>
</protein>
<sequence>RHCLKHTAPRRRSPAAKDPVKTHLTQLPGPCSKDPFGTTEVQHSPGQRIDGYRNATLCPPHCTQSASPVEDVSATGLITRQCGT</sequence>
<accession>A0ABD0NV83</accession>
<organism evidence="2 3">
    <name type="scientific">Cirrhinus mrigala</name>
    <name type="common">Mrigala</name>
    <dbReference type="NCBI Taxonomy" id="683832"/>
    <lineage>
        <taxon>Eukaryota</taxon>
        <taxon>Metazoa</taxon>
        <taxon>Chordata</taxon>
        <taxon>Craniata</taxon>
        <taxon>Vertebrata</taxon>
        <taxon>Euteleostomi</taxon>
        <taxon>Actinopterygii</taxon>
        <taxon>Neopterygii</taxon>
        <taxon>Teleostei</taxon>
        <taxon>Ostariophysi</taxon>
        <taxon>Cypriniformes</taxon>
        <taxon>Cyprinidae</taxon>
        <taxon>Labeoninae</taxon>
        <taxon>Labeonini</taxon>
        <taxon>Cirrhinus</taxon>
    </lineage>
</organism>
<dbReference type="EMBL" id="JAMKFB020000019">
    <property type="protein sequence ID" value="KAL0165637.1"/>
    <property type="molecule type" value="Genomic_DNA"/>
</dbReference>
<evidence type="ECO:0000256" key="1">
    <source>
        <dbReference type="SAM" id="MobiDB-lite"/>
    </source>
</evidence>
<feature type="compositionally biased region" description="Basic residues" evidence="1">
    <location>
        <begin position="1"/>
        <end position="14"/>
    </location>
</feature>
<name>A0ABD0NV83_CIRMR</name>
<keyword evidence="3" id="KW-1185">Reference proteome</keyword>
<gene>
    <name evidence="2" type="ORF">M9458_037481</name>
</gene>
<reference evidence="2 3" key="1">
    <citation type="submission" date="2024-05" db="EMBL/GenBank/DDBJ databases">
        <title>Genome sequencing and assembly of Indian major carp, Cirrhinus mrigala (Hamilton, 1822).</title>
        <authorList>
            <person name="Mohindra V."/>
            <person name="Chowdhury L.M."/>
            <person name="Lal K."/>
            <person name="Jena J.K."/>
        </authorList>
    </citation>
    <scope>NUCLEOTIDE SEQUENCE [LARGE SCALE GENOMIC DNA]</scope>
    <source>
        <strain evidence="2">CM1030</strain>
        <tissue evidence="2">Blood</tissue>
    </source>
</reference>
<evidence type="ECO:0000313" key="3">
    <source>
        <dbReference type="Proteomes" id="UP001529510"/>
    </source>
</evidence>
<evidence type="ECO:0000313" key="2">
    <source>
        <dbReference type="EMBL" id="KAL0165637.1"/>
    </source>
</evidence>